<dbReference type="AlphaFoldDB" id="N6WU23"/>
<dbReference type="PATRIC" id="fig|626887.3.peg.854"/>
<evidence type="ECO:0000313" key="2">
    <source>
        <dbReference type="Proteomes" id="UP000013165"/>
    </source>
</evidence>
<proteinExistence type="predicted"/>
<dbReference type="STRING" id="626887.J057_04331"/>
<dbReference type="EMBL" id="APLQ01000011">
    <property type="protein sequence ID" value="ENO14547.1"/>
    <property type="molecule type" value="Genomic_DNA"/>
</dbReference>
<accession>N6WU23</accession>
<dbReference type="HOGENOM" id="CLU_1249400_0_0_6"/>
<organism evidence="1 2">
    <name type="scientific">Marinobacter nanhaiticus D15-8W</name>
    <dbReference type="NCBI Taxonomy" id="626887"/>
    <lineage>
        <taxon>Bacteria</taxon>
        <taxon>Pseudomonadati</taxon>
        <taxon>Pseudomonadota</taxon>
        <taxon>Gammaproteobacteria</taxon>
        <taxon>Pseudomonadales</taxon>
        <taxon>Marinobacteraceae</taxon>
        <taxon>Marinobacter</taxon>
    </lineage>
</organism>
<comment type="caution">
    <text evidence="1">The sequence shown here is derived from an EMBL/GenBank/DDBJ whole genome shotgun (WGS) entry which is preliminary data.</text>
</comment>
<dbReference type="Proteomes" id="UP000013165">
    <property type="component" value="Unassembled WGS sequence"/>
</dbReference>
<name>N6WU23_9GAMM</name>
<dbReference type="RefSeq" id="WP_004578844.1">
    <property type="nucleotide sequence ID" value="NZ_AP028878.1"/>
</dbReference>
<evidence type="ECO:0000313" key="1">
    <source>
        <dbReference type="EMBL" id="ENO14547.1"/>
    </source>
</evidence>
<sequence>MMKCREVRETLLAADQEQVDRLKWQAAETHAKGCKECRPYLLWLQRLDEGLREQDIPPPTEDFEARVMARATGTGGVVSGWKTGAAIAAALVLGIVIGTGVERQSAQPAAQPGMAAVSQPATQTAEPRKQTVRLAFNARQSLDDVRLTIELPPNVELQAFPGRRALSWQVSLKPGENVIALPLRIIYPQPGELLAHLDDGQHRKTFRTQIPAMDKTQEPSS</sequence>
<protein>
    <submittedName>
        <fullName evidence="1">Anti-sigma factor</fullName>
    </submittedName>
</protein>
<gene>
    <name evidence="1" type="ORF">J057_04331</name>
</gene>
<dbReference type="eggNOG" id="COG5662">
    <property type="taxonomic scope" value="Bacteria"/>
</dbReference>
<dbReference type="OrthoDB" id="5793589at2"/>
<keyword evidence="2" id="KW-1185">Reference proteome</keyword>
<reference evidence="1 2" key="1">
    <citation type="journal article" date="2013" name="Genome Announc.">
        <title>Genome Sequence of the Polycyclic Aromatic Hydrocarbon-Degrading Bacterium Strain Marinobacter nanhaiticus D15-8WT.</title>
        <authorList>
            <person name="Cui Z."/>
            <person name="Gao W."/>
            <person name="Li Q."/>
            <person name="Xu G."/>
            <person name="Zheng L."/>
        </authorList>
    </citation>
    <scope>NUCLEOTIDE SEQUENCE [LARGE SCALE GENOMIC DNA]</scope>
    <source>
        <strain evidence="1 2">D15-8W</strain>
    </source>
</reference>